<dbReference type="GO" id="GO:0003677">
    <property type="term" value="F:DNA binding"/>
    <property type="evidence" value="ECO:0007669"/>
    <property type="project" value="InterPro"/>
</dbReference>
<feature type="domain" description="Helix-turn-helix" evidence="1">
    <location>
        <begin position="80"/>
        <end position="124"/>
    </location>
</feature>
<dbReference type="Proteomes" id="UP000600449">
    <property type="component" value="Unassembled WGS sequence"/>
</dbReference>
<comment type="caution">
    <text evidence="2">The sequence shown here is derived from an EMBL/GenBank/DDBJ whole genome shotgun (WGS) entry which is preliminary data.</text>
</comment>
<gene>
    <name evidence="2" type="ORF">GCM10011322_33260</name>
</gene>
<evidence type="ECO:0000313" key="3">
    <source>
        <dbReference type="Proteomes" id="UP000600449"/>
    </source>
</evidence>
<evidence type="ECO:0000259" key="1">
    <source>
        <dbReference type="Pfam" id="PF12728"/>
    </source>
</evidence>
<proteinExistence type="predicted"/>
<dbReference type="AlphaFoldDB" id="A0A917QC83"/>
<sequence length="152" mass="16347">MVMSATKIAVPPEERDIAREAAGLLSRAASGPGGQLLVRDASGTQVEMSLTAATAGALATVLSRLVDGDGLVVLGEEEELTPEQAATVLGVSRPVVYHRMDTHRLPFRQVGTHRRVKLKDVLALQAFEDERRRFSRALSKDTDDQDLASRGA</sequence>
<organism evidence="2 3">
    <name type="scientific">Salinarimonas ramus</name>
    <dbReference type="NCBI Taxonomy" id="690164"/>
    <lineage>
        <taxon>Bacteria</taxon>
        <taxon>Pseudomonadati</taxon>
        <taxon>Pseudomonadota</taxon>
        <taxon>Alphaproteobacteria</taxon>
        <taxon>Hyphomicrobiales</taxon>
        <taxon>Salinarimonadaceae</taxon>
        <taxon>Salinarimonas</taxon>
    </lineage>
</organism>
<dbReference type="InterPro" id="IPR010093">
    <property type="entry name" value="SinI_DNA-bd"/>
</dbReference>
<dbReference type="EMBL" id="BMMF01000010">
    <property type="protein sequence ID" value="GGK43507.1"/>
    <property type="molecule type" value="Genomic_DNA"/>
</dbReference>
<reference evidence="2 3" key="1">
    <citation type="journal article" date="2014" name="Int. J. Syst. Evol. Microbiol.">
        <title>Complete genome sequence of Corynebacterium casei LMG S-19264T (=DSM 44701T), isolated from a smear-ripened cheese.</title>
        <authorList>
            <consortium name="US DOE Joint Genome Institute (JGI-PGF)"/>
            <person name="Walter F."/>
            <person name="Albersmeier A."/>
            <person name="Kalinowski J."/>
            <person name="Ruckert C."/>
        </authorList>
    </citation>
    <scope>NUCLEOTIDE SEQUENCE [LARGE SCALE GENOMIC DNA]</scope>
    <source>
        <strain evidence="2 3">CGMCC 1.9161</strain>
    </source>
</reference>
<name>A0A917QC83_9HYPH</name>
<accession>A0A917QC83</accession>
<evidence type="ECO:0000313" key="2">
    <source>
        <dbReference type="EMBL" id="GGK43507.1"/>
    </source>
</evidence>
<keyword evidence="3" id="KW-1185">Reference proteome</keyword>
<dbReference type="RefSeq" id="WP_188914379.1">
    <property type="nucleotide sequence ID" value="NZ_BMMF01000010.1"/>
</dbReference>
<dbReference type="InterPro" id="IPR041657">
    <property type="entry name" value="HTH_17"/>
</dbReference>
<dbReference type="Pfam" id="PF12728">
    <property type="entry name" value="HTH_17"/>
    <property type="match status" value="1"/>
</dbReference>
<protein>
    <recommendedName>
        <fullName evidence="1">Helix-turn-helix domain-containing protein</fullName>
    </recommendedName>
</protein>
<dbReference type="NCBIfam" id="TIGR01764">
    <property type="entry name" value="excise"/>
    <property type="match status" value="1"/>
</dbReference>